<accession>A0A512B142</accession>
<dbReference type="AlphaFoldDB" id="A0A512B142"/>
<evidence type="ECO:0000259" key="1">
    <source>
        <dbReference type="Pfam" id="PF03724"/>
    </source>
</evidence>
<evidence type="ECO:0000313" key="2">
    <source>
        <dbReference type="EMBL" id="GEO05680.1"/>
    </source>
</evidence>
<dbReference type="EMBL" id="BJYS01000026">
    <property type="protein sequence ID" value="GEO05680.1"/>
    <property type="molecule type" value="Genomic_DNA"/>
</dbReference>
<feature type="domain" description="DUF306" evidence="1">
    <location>
        <begin position="35"/>
        <end position="129"/>
    </location>
</feature>
<reference evidence="2 3" key="1">
    <citation type="submission" date="2019-07" db="EMBL/GenBank/DDBJ databases">
        <title>Whole genome shotgun sequence of Adhaeribacter aerolatus NBRC 106133.</title>
        <authorList>
            <person name="Hosoyama A."/>
            <person name="Uohara A."/>
            <person name="Ohji S."/>
            <person name="Ichikawa N."/>
        </authorList>
    </citation>
    <scope>NUCLEOTIDE SEQUENCE [LARGE SCALE GENOMIC DNA]</scope>
    <source>
        <strain evidence="2 3">NBRC 106133</strain>
    </source>
</reference>
<dbReference type="RefSeq" id="WP_146900198.1">
    <property type="nucleotide sequence ID" value="NZ_BJYS01000026.1"/>
</dbReference>
<evidence type="ECO:0000313" key="3">
    <source>
        <dbReference type="Proteomes" id="UP000321532"/>
    </source>
</evidence>
<keyword evidence="3" id="KW-1185">Reference proteome</keyword>
<organism evidence="2 3">
    <name type="scientific">Adhaeribacter aerolatus</name>
    <dbReference type="NCBI Taxonomy" id="670289"/>
    <lineage>
        <taxon>Bacteria</taxon>
        <taxon>Pseudomonadati</taxon>
        <taxon>Bacteroidota</taxon>
        <taxon>Cytophagia</taxon>
        <taxon>Cytophagales</taxon>
        <taxon>Hymenobacteraceae</taxon>
        <taxon>Adhaeribacter</taxon>
    </lineage>
</organism>
<dbReference type="Gene3D" id="2.40.128.270">
    <property type="match status" value="1"/>
</dbReference>
<dbReference type="InterPro" id="IPR038670">
    <property type="entry name" value="HslJ-like_sf"/>
</dbReference>
<gene>
    <name evidence="2" type="ORF">AAE02nite_33440</name>
</gene>
<dbReference type="InterPro" id="IPR005184">
    <property type="entry name" value="DUF306_Meta_HslJ"/>
</dbReference>
<comment type="caution">
    <text evidence="2">The sequence shown here is derived from an EMBL/GenBank/DDBJ whole genome shotgun (WGS) entry which is preliminary data.</text>
</comment>
<name>A0A512B142_9BACT</name>
<proteinExistence type="predicted"/>
<dbReference type="Pfam" id="PF03724">
    <property type="entry name" value="META"/>
    <property type="match status" value="1"/>
</dbReference>
<sequence length="139" mass="15850">MKNSASITLLISILFSLLVIEACQKESVSPEDLLQKWQVVSMRRPNSASQLYPVKDYILQFKRNKSLTLKLDVNHCEGNYTVNQPGRIKITRMSYTEICCDSDLAQELASLFHHVSTYYVQADVLTLKGLGEIKLKRIN</sequence>
<protein>
    <recommendedName>
        <fullName evidence="1">DUF306 domain-containing protein</fullName>
    </recommendedName>
</protein>
<dbReference type="OrthoDB" id="7172369at2"/>
<dbReference type="Proteomes" id="UP000321532">
    <property type="component" value="Unassembled WGS sequence"/>
</dbReference>